<keyword evidence="3" id="KW-1185">Reference proteome</keyword>
<dbReference type="AlphaFoldDB" id="A0A917R5B1"/>
<dbReference type="RefSeq" id="WP_189324757.1">
    <property type="nucleotide sequence ID" value="NZ_BMPQ01000017.1"/>
</dbReference>
<evidence type="ECO:0000259" key="1">
    <source>
        <dbReference type="Pfam" id="PF05598"/>
    </source>
</evidence>
<name>A0A917R5B1_9ACTN</name>
<proteinExistence type="predicted"/>
<sequence>MQIRKVIEPLFTDEDFADLFPRRGQPAWPPEQLAIVSVLQLVEACRTARRRLLNRSGSDGGCRSVKT</sequence>
<reference evidence="2" key="2">
    <citation type="submission" date="2020-09" db="EMBL/GenBank/DDBJ databases">
        <authorList>
            <person name="Sun Q."/>
            <person name="Ohkuma M."/>
        </authorList>
    </citation>
    <scope>NUCLEOTIDE SEQUENCE</scope>
    <source>
        <strain evidence="2">JCM 3035</strain>
    </source>
</reference>
<dbReference type="Pfam" id="PF05598">
    <property type="entry name" value="DUF772"/>
    <property type="match status" value="1"/>
</dbReference>
<reference evidence="2" key="1">
    <citation type="journal article" date="2014" name="Int. J. Syst. Evol. Microbiol.">
        <title>Complete genome sequence of Corynebacterium casei LMG S-19264T (=DSM 44701T), isolated from a smear-ripened cheese.</title>
        <authorList>
            <consortium name="US DOE Joint Genome Institute (JGI-PGF)"/>
            <person name="Walter F."/>
            <person name="Albersmeier A."/>
            <person name="Kalinowski J."/>
            <person name="Ruckert C."/>
        </authorList>
    </citation>
    <scope>NUCLEOTIDE SEQUENCE</scope>
    <source>
        <strain evidence="2">JCM 3035</strain>
    </source>
</reference>
<accession>A0A917R5B1</accession>
<organism evidence="2 3">
    <name type="scientific">Streptomyces flaveus</name>
    <dbReference type="NCBI Taxonomy" id="66370"/>
    <lineage>
        <taxon>Bacteria</taxon>
        <taxon>Bacillati</taxon>
        <taxon>Actinomycetota</taxon>
        <taxon>Actinomycetes</taxon>
        <taxon>Kitasatosporales</taxon>
        <taxon>Streptomycetaceae</taxon>
        <taxon>Streptomyces</taxon>
        <taxon>Streptomyces aurantiacus group</taxon>
    </lineage>
</organism>
<evidence type="ECO:0000313" key="2">
    <source>
        <dbReference type="EMBL" id="GGK89126.1"/>
    </source>
</evidence>
<dbReference type="Proteomes" id="UP000637788">
    <property type="component" value="Unassembled WGS sequence"/>
</dbReference>
<evidence type="ECO:0000313" key="3">
    <source>
        <dbReference type="Proteomes" id="UP000637788"/>
    </source>
</evidence>
<protein>
    <recommendedName>
        <fullName evidence="1">Transposase InsH N-terminal domain-containing protein</fullName>
    </recommendedName>
</protein>
<gene>
    <name evidence="2" type="ORF">GCM10010094_57770</name>
</gene>
<dbReference type="EMBL" id="BMPQ01000017">
    <property type="protein sequence ID" value="GGK89126.1"/>
    <property type="molecule type" value="Genomic_DNA"/>
</dbReference>
<dbReference type="InterPro" id="IPR008490">
    <property type="entry name" value="Transposase_InsH_N"/>
</dbReference>
<feature type="domain" description="Transposase InsH N-terminal" evidence="1">
    <location>
        <begin position="2"/>
        <end position="50"/>
    </location>
</feature>
<comment type="caution">
    <text evidence="2">The sequence shown here is derived from an EMBL/GenBank/DDBJ whole genome shotgun (WGS) entry which is preliminary data.</text>
</comment>